<proteinExistence type="predicted"/>
<dbReference type="Proteomes" id="UP000652681">
    <property type="component" value="Unassembled WGS sequence"/>
</dbReference>
<dbReference type="PANTHER" id="PTHR37841">
    <property type="entry name" value="GLR2918 PROTEIN"/>
    <property type="match status" value="1"/>
</dbReference>
<evidence type="ECO:0000313" key="2">
    <source>
        <dbReference type="Proteomes" id="UP000652681"/>
    </source>
</evidence>
<gene>
    <name evidence="1" type="ORF">H9Y05_00290</name>
</gene>
<dbReference type="PANTHER" id="PTHR37841:SF1">
    <property type="entry name" value="DUF3298 DOMAIN-CONTAINING PROTEIN"/>
    <property type="match status" value="1"/>
</dbReference>
<dbReference type="RefSeq" id="WP_216713184.1">
    <property type="nucleotide sequence ID" value="NZ_JACVEL010000001.1"/>
</dbReference>
<dbReference type="EMBL" id="JACVEL010000001">
    <property type="protein sequence ID" value="MBC9810902.1"/>
    <property type="molecule type" value="Genomic_DNA"/>
</dbReference>
<dbReference type="AlphaFoldDB" id="A0A8J6PA62"/>
<dbReference type="InterPro" id="IPR032774">
    <property type="entry name" value="WG_beta_rep"/>
</dbReference>
<reference evidence="1" key="1">
    <citation type="submission" date="2020-09" db="EMBL/GenBank/DDBJ databases">
        <title>Taishania pollutisoli gen. nov., sp. nov., Isolated from Tetrabromobisphenol A-Contaminated Soil.</title>
        <authorList>
            <person name="Chen Q."/>
        </authorList>
    </citation>
    <scope>NUCLEOTIDE SEQUENCE</scope>
    <source>
        <strain evidence="1">CZZ-1</strain>
    </source>
</reference>
<protein>
    <submittedName>
        <fullName evidence="1">WG repeat-containing protein</fullName>
    </submittedName>
</protein>
<comment type="caution">
    <text evidence="1">The sequence shown here is derived from an EMBL/GenBank/DDBJ whole genome shotgun (WGS) entry which is preliminary data.</text>
</comment>
<sequence length="286" mass="33103">MNYPVPYRKMDKWGFSDTEKILLIDCIYDDVISPFSKENFDLALVKIAGKCCWINTNGTQVSPLADNVFPFTKNEISVVIIDEKNAKEKQSTENCLFINRFGESVFKLAAIMADGFRNDMCIVYFPNHKYGAVNPKGEIIAAPKFDNFEAVFDAIGRPYFSDRNETPEENQELIKFEQNRYFGFKDGNDNVVFKARYFSASTFHEGTAMVAINSKAFYHIDSSGKRLYTKEYYFGFNYKYGIAKVVTDMPDVDPFVHERWGVDYYIPGNARWGYIDKKGQEFWEDQ</sequence>
<keyword evidence="2" id="KW-1185">Reference proteome</keyword>
<name>A0A8J6PA62_9FLAO</name>
<evidence type="ECO:0000313" key="1">
    <source>
        <dbReference type="EMBL" id="MBC9810902.1"/>
    </source>
</evidence>
<dbReference type="Pfam" id="PF14903">
    <property type="entry name" value="WG_beta_rep"/>
    <property type="match status" value="3"/>
</dbReference>
<accession>A0A8J6PA62</accession>
<organism evidence="1 2">
    <name type="scientific">Taishania pollutisoli</name>
    <dbReference type="NCBI Taxonomy" id="2766479"/>
    <lineage>
        <taxon>Bacteria</taxon>
        <taxon>Pseudomonadati</taxon>
        <taxon>Bacteroidota</taxon>
        <taxon>Flavobacteriia</taxon>
        <taxon>Flavobacteriales</taxon>
        <taxon>Crocinitomicaceae</taxon>
        <taxon>Taishania</taxon>
    </lineage>
</organism>